<evidence type="ECO:0000259" key="1">
    <source>
        <dbReference type="PROSITE" id="PS51186"/>
    </source>
</evidence>
<reference evidence="2 3" key="2">
    <citation type="journal article" date="2016" name="Microb. Ecol.">
        <title>Genome Characteristics of a Novel Type I Methanotroph (Sn10-6) Isolated from a Flooded Indian Rice Field.</title>
        <authorList>
            <person name="Rahalkar M.C."/>
            <person name="Pandit P.S."/>
            <person name="Dhakephalkar P.K."/>
            <person name="Pore S."/>
            <person name="Arora P."/>
            <person name="Kapse N."/>
        </authorList>
    </citation>
    <scope>NUCLEOTIDE SEQUENCE [LARGE SCALE GENOMIC DNA]</scope>
    <source>
        <strain evidence="2 3">Sn10-6</strain>
    </source>
</reference>
<dbReference type="Gene3D" id="3.40.630.30">
    <property type="match status" value="1"/>
</dbReference>
<dbReference type="PROSITE" id="PS51186">
    <property type="entry name" value="GNAT"/>
    <property type="match status" value="1"/>
</dbReference>
<dbReference type="GO" id="GO:0016747">
    <property type="term" value="F:acyltransferase activity, transferring groups other than amino-acyl groups"/>
    <property type="evidence" value="ECO:0007669"/>
    <property type="project" value="InterPro"/>
</dbReference>
<dbReference type="Pfam" id="PF00583">
    <property type="entry name" value="Acetyltransf_1"/>
    <property type="match status" value="1"/>
</dbReference>
<reference evidence="3" key="1">
    <citation type="submission" date="2015-03" db="EMBL/GenBank/DDBJ databases">
        <title>Draft genome sequence of a novel methanotroph (Sn10-6) isolated from flooded ricefield rhizosphere in India.</title>
        <authorList>
            <person name="Pandit P.S."/>
            <person name="Pore S.D."/>
            <person name="Arora P."/>
            <person name="Kapse N.G."/>
            <person name="Dhakephalkar P.K."/>
            <person name="Rahalkar M.C."/>
        </authorList>
    </citation>
    <scope>NUCLEOTIDE SEQUENCE [LARGE SCALE GENOMIC DNA]</scope>
    <source>
        <strain evidence="3">Sn10-6</strain>
    </source>
</reference>
<dbReference type="InterPro" id="IPR000182">
    <property type="entry name" value="GNAT_dom"/>
</dbReference>
<feature type="domain" description="N-acetyltransferase" evidence="1">
    <location>
        <begin position="22"/>
        <end position="174"/>
    </location>
</feature>
<sequence>MLDRQTRELLFDRLTTDLPSGYLLRDETEQDFSFIAELYAETRREELAPVPWSELEKKQFLHWQCRLQRDHYRRYYPNARFWILEHNNPIGRLYVDAGTVEIRIMDISLEPKSRNQGIGSLILNSIIHLATQQQCEVSLHVEPDNPAQRLYQRLGFNQVEQRGAYDFLVWRTAS</sequence>
<accession>A0A0F3IHZ1</accession>
<protein>
    <recommendedName>
        <fullName evidence="1">N-acetyltransferase domain-containing protein</fullName>
    </recommendedName>
</protein>
<comment type="caution">
    <text evidence="2">The sequence shown here is derived from an EMBL/GenBank/DDBJ whole genome shotgun (WGS) entry which is preliminary data.</text>
</comment>
<gene>
    <name evidence="2" type="ORF">VZ94_13185</name>
</gene>
<dbReference type="AlphaFoldDB" id="A0A0F3IHZ1"/>
<dbReference type="InterPro" id="IPR016181">
    <property type="entry name" value="Acyl_CoA_acyltransferase"/>
</dbReference>
<dbReference type="RefSeq" id="WP_045779589.1">
    <property type="nucleotide sequence ID" value="NZ_LAJX01000131.1"/>
</dbReference>
<dbReference type="EMBL" id="LAJX01000131">
    <property type="protein sequence ID" value="KJV06158.1"/>
    <property type="molecule type" value="Genomic_DNA"/>
</dbReference>
<dbReference type="Proteomes" id="UP000033684">
    <property type="component" value="Unassembled WGS sequence"/>
</dbReference>
<keyword evidence="3" id="KW-1185">Reference proteome</keyword>
<dbReference type="OrthoDB" id="5525374at2"/>
<dbReference type="SUPFAM" id="SSF55729">
    <property type="entry name" value="Acyl-CoA N-acyltransferases (Nat)"/>
    <property type="match status" value="1"/>
</dbReference>
<proteinExistence type="predicted"/>
<evidence type="ECO:0000313" key="3">
    <source>
        <dbReference type="Proteomes" id="UP000033684"/>
    </source>
</evidence>
<organism evidence="2 3">
    <name type="scientific">Methylocucumis oryzae</name>
    <dbReference type="NCBI Taxonomy" id="1632867"/>
    <lineage>
        <taxon>Bacteria</taxon>
        <taxon>Pseudomonadati</taxon>
        <taxon>Pseudomonadota</taxon>
        <taxon>Gammaproteobacteria</taxon>
        <taxon>Methylococcales</taxon>
        <taxon>Methylococcaceae</taxon>
        <taxon>Methylocucumis</taxon>
    </lineage>
</organism>
<name>A0A0F3IHZ1_9GAMM</name>
<evidence type="ECO:0000313" key="2">
    <source>
        <dbReference type="EMBL" id="KJV06158.1"/>
    </source>
</evidence>
<dbReference type="CDD" id="cd04301">
    <property type="entry name" value="NAT_SF"/>
    <property type="match status" value="1"/>
</dbReference>